<dbReference type="AlphaFoldDB" id="A0A9P5BGK5"/>
<name>A0A9P5BGK5_9HYPO</name>
<gene>
    <name evidence="4" type="ORF">FAGAP_5597</name>
</gene>
<keyword evidence="1" id="KW-0863">Zinc-finger</keyword>
<evidence type="ECO:0000259" key="3">
    <source>
        <dbReference type="PROSITE" id="PS50157"/>
    </source>
</evidence>
<dbReference type="PROSITE" id="PS50157">
    <property type="entry name" value="ZINC_FINGER_C2H2_2"/>
    <property type="match status" value="1"/>
</dbReference>
<comment type="caution">
    <text evidence="4">The sequence shown here is derived from an EMBL/GenBank/DDBJ whole genome shotgun (WGS) entry which is preliminary data.</text>
</comment>
<dbReference type="Gene3D" id="3.30.160.60">
    <property type="entry name" value="Classic Zinc Finger"/>
    <property type="match status" value="1"/>
</dbReference>
<proteinExistence type="predicted"/>
<reference evidence="4" key="1">
    <citation type="submission" date="2020-01" db="EMBL/GenBank/DDBJ databases">
        <title>Identification and distribution of gene clusters putatively required for synthesis of sphingolipid metabolism inhibitors in phylogenetically diverse species of the filamentous fungus Fusarium.</title>
        <authorList>
            <person name="Kim H.-S."/>
            <person name="Busman M."/>
            <person name="Brown D.W."/>
            <person name="Divon H."/>
            <person name="Uhlig S."/>
            <person name="Proctor R.H."/>
        </authorList>
    </citation>
    <scope>NUCLEOTIDE SEQUENCE</scope>
    <source>
        <strain evidence="4">NRRL 31653</strain>
    </source>
</reference>
<evidence type="ECO:0000256" key="2">
    <source>
        <dbReference type="SAM" id="MobiDB-lite"/>
    </source>
</evidence>
<evidence type="ECO:0000256" key="1">
    <source>
        <dbReference type="PROSITE-ProRule" id="PRU00042"/>
    </source>
</evidence>
<keyword evidence="1" id="KW-0862">Zinc</keyword>
<accession>A0A9P5BGK5</accession>
<keyword evidence="1" id="KW-0479">Metal-binding</keyword>
<feature type="domain" description="C2H2-type" evidence="3">
    <location>
        <begin position="287"/>
        <end position="310"/>
    </location>
</feature>
<protein>
    <recommendedName>
        <fullName evidence="3">C2H2-type domain-containing protein</fullName>
    </recommendedName>
</protein>
<dbReference type="Proteomes" id="UP000737391">
    <property type="component" value="Unassembled WGS sequence"/>
</dbReference>
<dbReference type="GO" id="GO:0008270">
    <property type="term" value="F:zinc ion binding"/>
    <property type="evidence" value="ECO:0007669"/>
    <property type="project" value="UniProtKB-KW"/>
</dbReference>
<feature type="compositionally biased region" description="Low complexity" evidence="2">
    <location>
        <begin position="230"/>
        <end position="248"/>
    </location>
</feature>
<feature type="region of interest" description="Disordered" evidence="2">
    <location>
        <begin position="230"/>
        <end position="275"/>
    </location>
</feature>
<dbReference type="OrthoDB" id="10018191at2759"/>
<keyword evidence="5" id="KW-1185">Reference proteome</keyword>
<dbReference type="EMBL" id="LUFC02000358">
    <property type="protein sequence ID" value="KAF4498241.1"/>
    <property type="molecule type" value="Genomic_DNA"/>
</dbReference>
<sequence length="310" mass="34363">MDFAVQELCGPISPNLIDMDLADLEHLQLAYPSPQPSELNITSHHVDFDLSFGIDQPIANLPYHSPHGSAMQHSDDPDTGPCLDLIQCGSGQELGISPYLDFSWSSGAGPHLGAESPDLSSGADLNRDSLYSWDPPLQHQTTSQPPASYNWVELNFNGIQPTPRDPIEPIESPDLSQDSSPTMYQLLNHVWKLDNSNLLGLKVLIDRRVSGSIKTEPSNMLQDQNILSNLDDSMSNSLNSQSSGQSDDGPTHSKPIPLCVREKPPNLLDPQSNRPSGTLFDYEMMRYPCSFPNCKKSFKRKEHARRHYST</sequence>
<evidence type="ECO:0000313" key="4">
    <source>
        <dbReference type="EMBL" id="KAF4498241.1"/>
    </source>
</evidence>
<dbReference type="InterPro" id="IPR013087">
    <property type="entry name" value="Znf_C2H2_type"/>
</dbReference>
<evidence type="ECO:0000313" key="5">
    <source>
        <dbReference type="Proteomes" id="UP000737391"/>
    </source>
</evidence>
<organism evidence="4 5">
    <name type="scientific">Fusarium agapanthi</name>
    <dbReference type="NCBI Taxonomy" id="1803897"/>
    <lineage>
        <taxon>Eukaryota</taxon>
        <taxon>Fungi</taxon>
        <taxon>Dikarya</taxon>
        <taxon>Ascomycota</taxon>
        <taxon>Pezizomycotina</taxon>
        <taxon>Sordariomycetes</taxon>
        <taxon>Hypocreomycetidae</taxon>
        <taxon>Hypocreales</taxon>
        <taxon>Nectriaceae</taxon>
        <taxon>Fusarium</taxon>
        <taxon>Fusarium fujikuroi species complex</taxon>
    </lineage>
</organism>